<dbReference type="EMBL" id="DVNB01000068">
    <property type="protein sequence ID" value="HIU57417.1"/>
    <property type="molecule type" value="Genomic_DNA"/>
</dbReference>
<dbReference type="AlphaFoldDB" id="A0A9D1MCB9"/>
<accession>A0A9D1MCB9</accession>
<evidence type="ECO:0000313" key="2">
    <source>
        <dbReference type="Proteomes" id="UP000824109"/>
    </source>
</evidence>
<comment type="caution">
    <text evidence="1">The sequence shown here is derived from an EMBL/GenBank/DDBJ whole genome shotgun (WGS) entry which is preliminary data.</text>
</comment>
<organism evidence="1 2">
    <name type="scientific">Candidatus Ornithomonoglobus merdipullorum</name>
    <dbReference type="NCBI Taxonomy" id="2840895"/>
    <lineage>
        <taxon>Bacteria</taxon>
        <taxon>Bacillati</taxon>
        <taxon>Bacillota</taxon>
        <taxon>Clostridia</taxon>
        <taxon>Candidatus Ornithomonoglobus</taxon>
    </lineage>
</organism>
<gene>
    <name evidence="1" type="ORF">IAA61_06350</name>
</gene>
<protein>
    <submittedName>
        <fullName evidence="1">Uncharacterized protein</fullName>
    </submittedName>
</protein>
<reference evidence="1" key="2">
    <citation type="journal article" date="2021" name="PeerJ">
        <title>Extensive microbial diversity within the chicken gut microbiome revealed by metagenomics and culture.</title>
        <authorList>
            <person name="Gilroy R."/>
            <person name="Ravi A."/>
            <person name="Getino M."/>
            <person name="Pursley I."/>
            <person name="Horton D.L."/>
            <person name="Alikhan N.F."/>
            <person name="Baker D."/>
            <person name="Gharbi K."/>
            <person name="Hall N."/>
            <person name="Watson M."/>
            <person name="Adriaenssens E.M."/>
            <person name="Foster-Nyarko E."/>
            <person name="Jarju S."/>
            <person name="Secka A."/>
            <person name="Antonio M."/>
            <person name="Oren A."/>
            <person name="Chaudhuri R.R."/>
            <person name="La Ragione R."/>
            <person name="Hildebrand F."/>
            <person name="Pallen M.J."/>
        </authorList>
    </citation>
    <scope>NUCLEOTIDE SEQUENCE</scope>
    <source>
        <strain evidence="1">USAMLcec3-3695</strain>
    </source>
</reference>
<evidence type="ECO:0000313" key="1">
    <source>
        <dbReference type="EMBL" id="HIU57417.1"/>
    </source>
</evidence>
<dbReference type="Proteomes" id="UP000824109">
    <property type="component" value="Unassembled WGS sequence"/>
</dbReference>
<reference evidence="1" key="1">
    <citation type="submission" date="2020-10" db="EMBL/GenBank/DDBJ databases">
        <authorList>
            <person name="Gilroy R."/>
        </authorList>
    </citation>
    <scope>NUCLEOTIDE SEQUENCE</scope>
    <source>
        <strain evidence="1">USAMLcec3-3695</strain>
    </source>
</reference>
<sequence>MTKNITVVDENGIPVGSTYPKRASGLVKKGRAHWIDEKTVCLCAYNTEENKMHDKIYDVIDNQFSKLQEKFNSIPNADKMGMSMIDSLTAMQIRNRELDIVEKQLNVLNDIMSKDSAAADEKTACVRELTKQKMLDVLSKVLGDKNKPAASVEYNIVSETGEIVPETASETKAAENTAE</sequence>
<proteinExistence type="predicted"/>
<name>A0A9D1MCB9_9FIRM</name>